<keyword evidence="1" id="KW-1133">Transmembrane helix</keyword>
<reference evidence="2" key="1">
    <citation type="submission" date="2025-08" db="UniProtKB">
        <authorList>
            <consortium name="Ensembl"/>
        </authorList>
    </citation>
    <scope>IDENTIFICATION</scope>
</reference>
<dbReference type="Ensembl" id="ENSPMGT00000003225.1">
    <property type="protein sequence ID" value="ENSPMGP00000003039.1"/>
    <property type="gene ID" value="ENSPMGG00000002656.1"/>
</dbReference>
<keyword evidence="1" id="KW-0472">Membrane</keyword>
<accession>A0A3B3ZER5</accession>
<proteinExistence type="predicted"/>
<reference evidence="2" key="2">
    <citation type="submission" date="2025-09" db="UniProtKB">
        <authorList>
            <consortium name="Ensembl"/>
        </authorList>
    </citation>
    <scope>IDENTIFICATION</scope>
</reference>
<evidence type="ECO:0000313" key="2">
    <source>
        <dbReference type="Ensembl" id="ENSPMGP00000003039.1"/>
    </source>
</evidence>
<name>A0A3B3ZER5_9GOBI</name>
<sequence length="121" mass="14015">MVLLIIIFSTLLFKVSLYAIIVCIHECMLHSVIYLFQFTFFTIVYIQNTFWGVILLYGLVSVLSFIVYIYVNDKSHKTCYHDRPRCRTLKTRMSANTTLMQQQIIVTSKAVFSNCISPIGT</sequence>
<organism evidence="2 3">
    <name type="scientific">Periophthalmus magnuspinnatus</name>
    <dbReference type="NCBI Taxonomy" id="409849"/>
    <lineage>
        <taxon>Eukaryota</taxon>
        <taxon>Metazoa</taxon>
        <taxon>Chordata</taxon>
        <taxon>Craniata</taxon>
        <taxon>Vertebrata</taxon>
        <taxon>Euteleostomi</taxon>
        <taxon>Actinopterygii</taxon>
        <taxon>Neopterygii</taxon>
        <taxon>Teleostei</taxon>
        <taxon>Neoteleostei</taxon>
        <taxon>Acanthomorphata</taxon>
        <taxon>Gobiaria</taxon>
        <taxon>Gobiiformes</taxon>
        <taxon>Gobioidei</taxon>
        <taxon>Gobiidae</taxon>
        <taxon>Oxudercinae</taxon>
        <taxon>Periophthalmus</taxon>
    </lineage>
</organism>
<dbReference type="Proteomes" id="UP000261520">
    <property type="component" value="Unplaced"/>
</dbReference>
<keyword evidence="3" id="KW-1185">Reference proteome</keyword>
<protein>
    <submittedName>
        <fullName evidence="2">Uncharacterized protein</fullName>
    </submittedName>
</protein>
<dbReference type="AlphaFoldDB" id="A0A3B3ZER5"/>
<evidence type="ECO:0000313" key="3">
    <source>
        <dbReference type="Proteomes" id="UP000261520"/>
    </source>
</evidence>
<keyword evidence="1" id="KW-0812">Transmembrane</keyword>
<feature type="transmembrane region" description="Helical" evidence="1">
    <location>
        <begin position="53"/>
        <end position="71"/>
    </location>
</feature>
<evidence type="ECO:0000256" key="1">
    <source>
        <dbReference type="SAM" id="Phobius"/>
    </source>
</evidence>